<evidence type="ECO:0000256" key="5">
    <source>
        <dbReference type="SAM" id="MobiDB-lite"/>
    </source>
</evidence>
<evidence type="ECO:0000256" key="3">
    <source>
        <dbReference type="ARBA" id="ARBA00022840"/>
    </source>
</evidence>
<dbReference type="Gene3D" id="3.30.230.80">
    <property type="match status" value="1"/>
</dbReference>
<dbReference type="GO" id="GO:0005524">
    <property type="term" value="F:ATP binding"/>
    <property type="evidence" value="ECO:0007669"/>
    <property type="project" value="UniProtKB-KW"/>
</dbReference>
<proteinExistence type="inferred from homology"/>
<feature type="region of interest" description="Disordered" evidence="5">
    <location>
        <begin position="1"/>
        <end position="29"/>
    </location>
</feature>
<dbReference type="SMART" id="SM00387">
    <property type="entry name" value="HATPase_c"/>
    <property type="match status" value="1"/>
</dbReference>
<reference evidence="7" key="2">
    <citation type="submission" date="2022-06" db="UniProtKB">
        <authorList>
            <consortium name="EnsemblMetazoa"/>
        </authorList>
    </citation>
    <scope>IDENTIFICATION</scope>
    <source>
        <strain evidence="7">DF5081</strain>
    </source>
</reference>
<dbReference type="NCBIfam" id="NF003555">
    <property type="entry name" value="PRK05218.1"/>
    <property type="match status" value="1"/>
</dbReference>
<organism evidence="7 8">
    <name type="scientific">Caenorhabditis japonica</name>
    <dbReference type="NCBI Taxonomy" id="281687"/>
    <lineage>
        <taxon>Eukaryota</taxon>
        <taxon>Metazoa</taxon>
        <taxon>Ecdysozoa</taxon>
        <taxon>Nematoda</taxon>
        <taxon>Chromadorea</taxon>
        <taxon>Rhabditida</taxon>
        <taxon>Rhabditina</taxon>
        <taxon>Rhabditomorpha</taxon>
        <taxon>Rhabditoidea</taxon>
        <taxon>Rhabditidae</taxon>
        <taxon>Peloderinae</taxon>
        <taxon>Caenorhabditis</taxon>
    </lineage>
</organism>
<dbReference type="InterPro" id="IPR020575">
    <property type="entry name" value="Hsp90_N"/>
</dbReference>
<evidence type="ECO:0000259" key="6">
    <source>
        <dbReference type="SMART" id="SM00387"/>
    </source>
</evidence>
<comment type="similarity">
    <text evidence="1">Belongs to the heat shock protein 90 family.</text>
</comment>
<evidence type="ECO:0000256" key="2">
    <source>
        <dbReference type="ARBA" id="ARBA00022741"/>
    </source>
</evidence>
<name>A0A8R1DLD6_CAEJA</name>
<evidence type="ECO:0000313" key="7">
    <source>
        <dbReference type="EnsemblMetazoa" id="CJA05594b.1"/>
    </source>
</evidence>
<dbReference type="Pfam" id="PF13589">
    <property type="entry name" value="HATPase_c_3"/>
    <property type="match status" value="1"/>
</dbReference>
<dbReference type="InterPro" id="IPR036890">
    <property type="entry name" value="HATPase_C_sf"/>
</dbReference>
<dbReference type="InterPro" id="IPR020568">
    <property type="entry name" value="Ribosomal_Su5_D2-typ_SF"/>
</dbReference>
<dbReference type="GO" id="GO:0051082">
    <property type="term" value="F:unfolded protein binding"/>
    <property type="evidence" value="ECO:0007669"/>
    <property type="project" value="InterPro"/>
</dbReference>
<protein>
    <submittedName>
        <fullName evidence="7">HATPase_c domain-containing protein</fullName>
    </submittedName>
</protein>
<dbReference type="CDD" id="cd16927">
    <property type="entry name" value="HATPase_Hsp90-like"/>
    <property type="match status" value="1"/>
</dbReference>
<dbReference type="SUPFAM" id="SSF54211">
    <property type="entry name" value="Ribosomal protein S5 domain 2-like"/>
    <property type="match status" value="1"/>
</dbReference>
<sequence length="561" mass="63922">MMQQLFGDDLSMSPCSTRHASHLEAPEGASKEASVIDFTDMMFQNLHDHGDISMSNPALHFSVTEVQQTYQDMMCSSQDSHDYIFQQFDKKKTMSLPARMMSARLIRAARFVTPTCSTVQFAPSAPTQRRLMASEPQRHEFQAETRNLMDIVAKSLYSHSEVFVRELISNASDALEKRRYAELKGEIAEGSSEIRITTDKEKRTITFEDTGIGMNREDLVKFLGTIAKSGSKDFIENNKENAEAVIGQFGVGFYSAFMVADSVVVTTRKVGSKPEEGLQWTWNGDNSYEIAETAGLPTGTRIEIRLKVGDSATYAEEDKIKEVINKYSYFVSAPILVNGERVNNLNAIWTMQAREVNKEMHETFFKQLVKNQGKQEMFTRPQYTIHFQTDTPVSLRSVIYIPQTQFNQLSFMAQQKLCGLSLYARRVLIKPDAQELIPNYLRFVIGVVDSEDIPLNLSREMLQNNPVLRKLKKILTDKILGSLQSEMKKDPVKYSEFYQNYSLYFKEGVVTEQNQGIKEEVAKLLLFESSSKKAGELTSLGDYVKRMQEGQKEIYYMYANK</sequence>
<dbReference type="PRINTS" id="PR00775">
    <property type="entry name" value="HEATSHOCK90"/>
</dbReference>
<dbReference type="Proteomes" id="UP000005237">
    <property type="component" value="Unassembled WGS sequence"/>
</dbReference>
<reference evidence="8" key="1">
    <citation type="submission" date="2010-08" db="EMBL/GenBank/DDBJ databases">
        <authorList>
            <consortium name="Caenorhabditis japonica Sequencing Consortium"/>
            <person name="Wilson R.K."/>
        </authorList>
    </citation>
    <scope>NUCLEOTIDE SEQUENCE [LARGE SCALE GENOMIC DNA]</scope>
    <source>
        <strain evidence="8">DF5081</strain>
    </source>
</reference>
<evidence type="ECO:0000313" key="8">
    <source>
        <dbReference type="Proteomes" id="UP000005237"/>
    </source>
</evidence>
<evidence type="ECO:0000256" key="1">
    <source>
        <dbReference type="ARBA" id="ARBA00008239"/>
    </source>
</evidence>
<dbReference type="AlphaFoldDB" id="A0A8R1DLD6"/>
<keyword evidence="3" id="KW-0067">ATP-binding</keyword>
<dbReference type="GO" id="GO:0140662">
    <property type="term" value="F:ATP-dependent protein folding chaperone"/>
    <property type="evidence" value="ECO:0007669"/>
    <property type="project" value="InterPro"/>
</dbReference>
<dbReference type="InterPro" id="IPR001404">
    <property type="entry name" value="Hsp90_fam"/>
</dbReference>
<feature type="domain" description="Histidine kinase/HSP90-like ATPase" evidence="6">
    <location>
        <begin position="159"/>
        <end position="310"/>
    </location>
</feature>
<dbReference type="Gene3D" id="3.40.50.11260">
    <property type="match status" value="1"/>
</dbReference>
<dbReference type="SUPFAM" id="SSF55874">
    <property type="entry name" value="ATPase domain of HSP90 chaperone/DNA topoisomerase II/histidine kinase"/>
    <property type="match status" value="1"/>
</dbReference>
<dbReference type="GO" id="GO:0016887">
    <property type="term" value="F:ATP hydrolysis activity"/>
    <property type="evidence" value="ECO:0007669"/>
    <property type="project" value="InterPro"/>
</dbReference>
<dbReference type="InterPro" id="IPR003594">
    <property type="entry name" value="HATPase_dom"/>
</dbReference>
<dbReference type="EnsemblMetazoa" id="CJA05594b.1">
    <property type="protein sequence ID" value="CJA05594b.1"/>
    <property type="gene ID" value="WBGene00124798"/>
</dbReference>
<accession>A0A8R1DLD6</accession>
<dbReference type="PANTHER" id="PTHR11528">
    <property type="entry name" value="HEAT SHOCK PROTEIN 90 FAMILY MEMBER"/>
    <property type="match status" value="1"/>
</dbReference>
<keyword evidence="8" id="KW-1185">Reference proteome</keyword>
<dbReference type="Pfam" id="PF00183">
    <property type="entry name" value="HSP90"/>
    <property type="match status" value="1"/>
</dbReference>
<dbReference type="Gene3D" id="3.30.565.10">
    <property type="entry name" value="Histidine kinase-like ATPase, C-terminal domain"/>
    <property type="match status" value="1"/>
</dbReference>
<keyword evidence="4" id="KW-0143">Chaperone</keyword>
<dbReference type="FunFam" id="3.30.230.80:FF:000004">
    <property type="entry name" value="Heat shock protein 75 kDa"/>
    <property type="match status" value="1"/>
</dbReference>
<keyword evidence="2" id="KW-0547">Nucleotide-binding</keyword>
<evidence type="ECO:0000256" key="4">
    <source>
        <dbReference type="ARBA" id="ARBA00023186"/>
    </source>
</evidence>